<keyword evidence="3 4" id="KW-0663">Pyridoxal phosphate</keyword>
<sequence>MSKPQASIDPSIVPSREACAALDAADPLASVREAFALPPGLIYLDGNSLGAMPAATPARLQQALQDGWGRQLVGAWNGAGWIGLAPRVAAAIAGLIGAQPDEVAVADSTSVNLFKLLAIALRLRPQRRSIVTESGNFPTDLYVAQNLTGWTGTHRLRTVERAQLVEDPASVLDDDTAVLTLSHVDYRSGAMHDMARITAAAHARGALVVWDLAHSTGAVPVDLAAANADFAVGCGYKYLNGGPGAPAYAYMARRWHAEARSPLAGWFGHHEPFAFRPDYTPAAGATQLQCGTPPILSLVALAAGVDLMAGLDAAALRRKSLALTDLFIARCQPWLAEHGFELLTPLAHEQRGSQVSLRHARAWPICQALIELGVIGDFRAPDILRLGFAPAYLRHVDAWDAAERLHQIMRDGFWQDARFETRRQVT</sequence>
<feature type="binding site" evidence="4">
    <location>
        <position position="292"/>
    </location>
    <ligand>
        <name>pyridoxal 5'-phosphate</name>
        <dbReference type="ChEBI" id="CHEBI:597326"/>
    </ligand>
</feature>
<comment type="caution">
    <text evidence="4">Lacks conserved residue(s) required for the propagation of feature annotation.</text>
</comment>
<dbReference type="RefSeq" id="WP_352890657.1">
    <property type="nucleotide sequence ID" value="NZ_JBEPIJ010000024.1"/>
</dbReference>
<dbReference type="PANTHER" id="PTHR14084">
    <property type="entry name" value="KYNURENINASE"/>
    <property type="match status" value="1"/>
</dbReference>
<dbReference type="Gene3D" id="3.90.1150.10">
    <property type="entry name" value="Aspartate Aminotransferase, domain 1"/>
    <property type="match status" value="1"/>
</dbReference>
<dbReference type="InterPro" id="IPR015424">
    <property type="entry name" value="PyrdxlP-dep_Trfase"/>
</dbReference>
<feature type="binding site" evidence="4">
    <location>
        <position position="266"/>
    </location>
    <ligand>
        <name>pyridoxal 5'-phosphate</name>
        <dbReference type="ChEBI" id="CHEBI:597326"/>
    </ligand>
</feature>
<feature type="modified residue" description="N6-(pyridoxal phosphate)lysine" evidence="4">
    <location>
        <position position="237"/>
    </location>
</feature>
<comment type="function">
    <text evidence="4 6">Catalyzes the cleavage of L-kynurenine (L-Kyn) and L-3-hydroxykynurenine (L-3OHKyn) into anthranilic acid (AA) and 3-hydroxyanthranilic acid (3-OHAA), respectively.</text>
</comment>
<evidence type="ECO:0000256" key="6">
    <source>
        <dbReference type="PIRNR" id="PIRNR038800"/>
    </source>
</evidence>
<name>A0ABV2ADI3_9GAMM</name>
<dbReference type="InterPro" id="IPR015422">
    <property type="entry name" value="PyrdxlP-dep_Trfase_small"/>
</dbReference>
<feature type="binding site" evidence="4">
    <location>
        <position position="214"/>
    </location>
    <ligand>
        <name>pyridoxal 5'-phosphate</name>
        <dbReference type="ChEBI" id="CHEBI:597326"/>
    </ligand>
</feature>
<evidence type="ECO:0000256" key="4">
    <source>
        <dbReference type="HAMAP-Rule" id="MF_01970"/>
    </source>
</evidence>
<comment type="caution">
    <text evidence="7">The sequence shown here is derived from an EMBL/GenBank/DDBJ whole genome shotgun (WGS) entry which is preliminary data.</text>
</comment>
<dbReference type="InterPro" id="IPR015421">
    <property type="entry name" value="PyrdxlP-dep_Trfase_major"/>
</dbReference>
<evidence type="ECO:0000313" key="7">
    <source>
        <dbReference type="EMBL" id="MES0875219.1"/>
    </source>
</evidence>
<dbReference type="Gene3D" id="3.40.640.10">
    <property type="entry name" value="Type I PLP-dependent aspartate aminotransferase-like (Major domain)"/>
    <property type="match status" value="1"/>
</dbReference>
<dbReference type="PANTHER" id="PTHR14084:SF0">
    <property type="entry name" value="KYNURENINASE"/>
    <property type="match status" value="1"/>
</dbReference>
<dbReference type="Pfam" id="PF22580">
    <property type="entry name" value="KYNU_C"/>
    <property type="match status" value="1"/>
</dbReference>
<dbReference type="EC" id="3.7.1.3" evidence="4 5"/>
<comment type="catalytic activity">
    <reaction evidence="4 6">
        <text>L-kynurenine + H2O = anthranilate + L-alanine + H(+)</text>
        <dbReference type="Rhea" id="RHEA:16813"/>
        <dbReference type="ChEBI" id="CHEBI:15377"/>
        <dbReference type="ChEBI" id="CHEBI:15378"/>
        <dbReference type="ChEBI" id="CHEBI:16567"/>
        <dbReference type="ChEBI" id="CHEBI:57959"/>
        <dbReference type="ChEBI" id="CHEBI:57972"/>
        <dbReference type="EC" id="3.7.1.3"/>
    </reaction>
</comment>
<comment type="subunit">
    <text evidence="4 6">Homodimer.</text>
</comment>
<gene>
    <name evidence="4 7" type="primary">kynU</name>
    <name evidence="7" type="ORF">ABSH63_14550</name>
</gene>
<evidence type="ECO:0000313" key="8">
    <source>
        <dbReference type="Proteomes" id="UP001465331"/>
    </source>
</evidence>
<dbReference type="PIRSF" id="PIRSF038800">
    <property type="entry name" value="KYNU"/>
    <property type="match status" value="1"/>
</dbReference>
<keyword evidence="1 4" id="KW-0662">Pyridine nucleotide biosynthesis</keyword>
<accession>A0ABV2ADI3</accession>
<feature type="binding site" evidence="4">
    <location>
        <position position="110"/>
    </location>
    <ligand>
        <name>pyridoxal 5'-phosphate</name>
        <dbReference type="ChEBI" id="CHEBI:597326"/>
    </ligand>
</feature>
<reference evidence="7 8" key="1">
    <citation type="submission" date="2024-06" db="EMBL/GenBank/DDBJ databases">
        <authorList>
            <person name="Li Z."/>
            <person name="Jiang Y."/>
        </authorList>
    </citation>
    <scope>NUCLEOTIDE SEQUENCE [LARGE SCALE GENOMIC DNA]</scope>
    <source>
        <strain evidence="7 8">HSW-8</strain>
    </source>
</reference>
<comment type="pathway">
    <text evidence="4 6">Cofactor biosynthesis; NAD(+) biosynthesis; quinolinate from L-kynurenine: step 2/3.</text>
</comment>
<dbReference type="NCBIfam" id="TIGR01814">
    <property type="entry name" value="kynureninase"/>
    <property type="match status" value="1"/>
</dbReference>
<dbReference type="HAMAP" id="MF_01970">
    <property type="entry name" value="Kynureninase"/>
    <property type="match status" value="1"/>
</dbReference>
<feature type="binding site" evidence="4">
    <location>
        <position position="109"/>
    </location>
    <ligand>
        <name>pyridoxal 5'-phosphate</name>
        <dbReference type="ChEBI" id="CHEBI:597326"/>
    </ligand>
</feature>
<evidence type="ECO:0000256" key="3">
    <source>
        <dbReference type="ARBA" id="ARBA00022898"/>
    </source>
</evidence>
<comment type="cofactor">
    <cofactor evidence="4 6">
        <name>pyridoxal 5'-phosphate</name>
        <dbReference type="ChEBI" id="CHEBI:597326"/>
    </cofactor>
</comment>
<dbReference type="Proteomes" id="UP001465331">
    <property type="component" value="Unassembled WGS sequence"/>
</dbReference>
<evidence type="ECO:0000256" key="2">
    <source>
        <dbReference type="ARBA" id="ARBA00022801"/>
    </source>
</evidence>
<dbReference type="SUPFAM" id="SSF53383">
    <property type="entry name" value="PLP-dependent transferases"/>
    <property type="match status" value="1"/>
</dbReference>
<evidence type="ECO:0000256" key="5">
    <source>
        <dbReference type="NCBIfam" id="TIGR01814"/>
    </source>
</evidence>
<proteinExistence type="inferred from homology"/>
<feature type="binding site" evidence="4">
    <location>
        <position position="236"/>
    </location>
    <ligand>
        <name>pyridoxal 5'-phosphate</name>
        <dbReference type="ChEBI" id="CHEBI:597326"/>
    </ligand>
</feature>
<feature type="binding site" evidence="4">
    <location>
        <position position="211"/>
    </location>
    <ligand>
        <name>pyridoxal 5'-phosphate</name>
        <dbReference type="ChEBI" id="CHEBI:597326"/>
    </ligand>
</feature>
<comment type="catalytic activity">
    <reaction evidence="6">
        <text>3-hydroxy-L-kynurenine + H2O = 3-hydroxyanthranilate + L-alanine + H(+)</text>
        <dbReference type="Rhea" id="RHEA:25143"/>
        <dbReference type="ChEBI" id="CHEBI:15377"/>
        <dbReference type="ChEBI" id="CHEBI:15378"/>
        <dbReference type="ChEBI" id="CHEBI:36559"/>
        <dbReference type="ChEBI" id="CHEBI:57972"/>
        <dbReference type="ChEBI" id="CHEBI:58125"/>
        <dbReference type="EC" id="3.7.1.3"/>
    </reaction>
</comment>
<comment type="pathway">
    <text evidence="4 6">Amino-acid degradation; L-kynurenine degradation; L-alanine and anthranilate from L-kynurenine: step 1/1.</text>
</comment>
<keyword evidence="8" id="KW-1185">Reference proteome</keyword>
<keyword evidence="2 4" id="KW-0378">Hydrolase</keyword>
<dbReference type="EMBL" id="JBEPIJ010000024">
    <property type="protein sequence ID" value="MES0875219.1"/>
    <property type="molecule type" value="Genomic_DNA"/>
</dbReference>
<evidence type="ECO:0000256" key="1">
    <source>
        <dbReference type="ARBA" id="ARBA00022642"/>
    </source>
</evidence>
<feature type="binding site" evidence="4">
    <location>
        <begin position="137"/>
        <end position="140"/>
    </location>
    <ligand>
        <name>pyridoxal 5'-phosphate</name>
        <dbReference type="ChEBI" id="CHEBI:597326"/>
    </ligand>
</feature>
<organism evidence="7 8">
    <name type="scientific">Sinimarinibacterium thermocellulolyticum</name>
    <dbReference type="NCBI Taxonomy" id="3170016"/>
    <lineage>
        <taxon>Bacteria</taxon>
        <taxon>Pseudomonadati</taxon>
        <taxon>Pseudomonadota</taxon>
        <taxon>Gammaproteobacteria</taxon>
        <taxon>Nevskiales</taxon>
        <taxon>Nevskiaceae</taxon>
        <taxon>Sinimarinibacterium</taxon>
    </lineage>
</organism>
<dbReference type="InterPro" id="IPR010111">
    <property type="entry name" value="Kynureninase"/>
</dbReference>
<comment type="similarity">
    <text evidence="4 6">Belongs to the kynureninase family.</text>
</comment>
<protein>
    <recommendedName>
        <fullName evidence="4 5">Kynureninase</fullName>
        <ecNumber evidence="4 5">3.7.1.3</ecNumber>
    </recommendedName>
    <alternativeName>
        <fullName evidence="4">L-kynurenine hydrolase</fullName>
    </alternativeName>
</protein>
<dbReference type="GO" id="GO:0030429">
    <property type="term" value="F:kynureninase activity"/>
    <property type="evidence" value="ECO:0007669"/>
    <property type="project" value="UniProtKB-EC"/>
</dbReference>